<keyword evidence="2" id="KW-0963">Cytoplasm</keyword>
<dbReference type="InterPro" id="IPR003599">
    <property type="entry name" value="Ig_sub"/>
</dbReference>
<dbReference type="InterPro" id="IPR058157">
    <property type="entry name" value="Spectrin_met"/>
</dbReference>
<feature type="compositionally biased region" description="Low complexity" evidence="6">
    <location>
        <begin position="3647"/>
        <end position="3665"/>
    </location>
</feature>
<keyword evidence="4" id="KW-0393">Immunoglobulin domain</keyword>
<comment type="subcellular location">
    <subcellularLocation>
        <location evidence="1">Cytoplasm</location>
        <location evidence="1">Myofibril</location>
    </subcellularLocation>
</comment>
<feature type="domain" description="Ig-like" evidence="7">
    <location>
        <begin position="2256"/>
        <end position="2343"/>
    </location>
</feature>
<feature type="coiled-coil region" evidence="5">
    <location>
        <begin position="1272"/>
        <end position="1327"/>
    </location>
</feature>
<accession>A0A336MGQ0</accession>
<evidence type="ECO:0000259" key="7">
    <source>
        <dbReference type="PROSITE" id="PS50835"/>
    </source>
</evidence>
<dbReference type="SMART" id="SM00409">
    <property type="entry name" value="IG"/>
    <property type="match status" value="9"/>
</dbReference>
<dbReference type="GO" id="GO:0040017">
    <property type="term" value="P:positive regulation of locomotion"/>
    <property type="evidence" value="ECO:0007669"/>
    <property type="project" value="UniProtKB-ARBA"/>
</dbReference>
<evidence type="ECO:0000256" key="6">
    <source>
        <dbReference type="SAM" id="MobiDB-lite"/>
    </source>
</evidence>
<dbReference type="GO" id="GO:0060298">
    <property type="term" value="P:positive regulation of sarcomere organization"/>
    <property type="evidence" value="ECO:0007669"/>
    <property type="project" value="UniProtKB-ARBA"/>
</dbReference>
<dbReference type="GO" id="GO:0031430">
    <property type="term" value="C:M band"/>
    <property type="evidence" value="ECO:0007669"/>
    <property type="project" value="UniProtKB-ARBA"/>
</dbReference>
<sequence length="4482" mass="512593">MTLLKEKLTRELLDNPPDGAFILVSECGDLLHIKVADIIPKLTFLGNNLDEAIQLQKQHEELYRQIQEMPSPISEFYHKVQEKISSNNRIDPNLVLDMAKNLEYIWQDILRILQIRRVIINLNVSFFERLGQTYGKMSALEVACNDTMIVMETEAVKEFLEKFKTLRQEMLASVMETLSEGNQLLDQLYSLVNQGTLDSRPDFIKQDALTSVQKVEQWLENLHDKRNNLEIAWQNRRAQLEQCLELTLLNEAIQLQKQHEELYRQIQEMPSPISEFYHKVQEKISSNNRIDPNLVLDMAKNLEYIWQDILRILQIRRVIINLNVSFFERLGQTYGKMSALEVACNDTMIVMETEAVKEFLEKFKTLRQEMLASVMETLSEGNQLLDQLYSLVNQGTLDSRPDFIKQDALTSVQKVEQWLENLHDKRNNLEIAWQNRRAQLEQCLELTLLSKDLLEIENQLNQRKNDILGSFTLGESEHEANNLLEDHKGWKQDAAALRDKALKVTKAVEEIVNNDFVAGEEVSKRAYSILNQCNEYFEEIERRETLLEQSKHFFNRAEKVLESLEKQEIDILNLPIRPGSPHVIPTHIRMLDEIKDAVGEALNLGYSILDDVGPTKPEVYGVQKAIEKIEARNSHIETLCQINSEKYIKISEALNKFLEKHNELFNWLEQQKTDKIIGGPINHMGTNLKEARDCLNSHSNFLADLEDKGNEINNLLGNLKSIVEFLDDNQRQDVDRKIESLRKNWIDLKNFVLARVDVIDSYIHFHEITEKLNESFGKLENDIRTLSNKEEDVVDQDWQRVRSEFAELKNQAKDFDEHVKRVADPYLQTEAASSCIEKILNAFANRELDITKEWEKWNLKHEIEGILQEIIMANQETLSATSKIESQLYPVFNTDQTLPDQLLGFLDQRLFSVETDIQFADNELAARIEKLSKLESRDAETTQKIDHVRHNLFDIKHKLIDIRDNYKKLVTDIQEFLRTVNESRQQIHTYFTDKPSVEEIGIDLYSQEYEKFKYKTMESFRVLLQNSEVLIEKLKKQEPQGAKEHDTDRILTVLEQLRTYFEGLCDQENAKIRKLQTLEDYKKAAQDIRSNIEDLDRQLENLEGNYGDTSASAKAISLSFEYFERKIESLGKNIENLKNTSKNIIGTYPDLDSTVTGAANGLKHSWDELKEKAKKARKLIDLSIEYFNLIDQIETGYRRHSTYLVNMSALADQINTPESGEHLSRELEKYINEHEQPQLNDLKNLAGMSQNIYNEDRTVPIHTENITLFQQFHRLKADIDEKVELLKEQEAKRMEDERRALEEQMRQAELERQYKILLDQIDSATRRFQNYLANVQELANGINVSDQGDHLLEEVAKYIQGNEEPQFSDLEKLKEISMNAFNENRSEPINKENVDVFNALRALQSSLGDRVAQLKAEEAQKAEDERRALEEKMRKAELERDYQNLVDQIENGYRRNQTYLINTGDLAQQISTPESGEHLSKEVEKYLLENEPPQLADIEKLSEVSLKAFNEDRSGPIKTENVDLFDRLKTLKANIDNRVDDLKEQERIKQENARKALEEELKRKELERQYLNLLDQIDAAYRRHKKTLENLAGLSDDIKNPEAGQHLILELEKYLEETEQPQFNNLGNLAELSLKAYGEDRTEPMLANNVSVFEKLHNLRATIGDKIDELKAAEQERLERDKRALEEKMRKAELERQYQNLLDQIEAAYRQHNSYLENVQNILPQIKTPESGEHLSKELNKYICDSEQPQMDDLQKLSEMSNRIYGEDKTTRTHSDNLQLFQNLHKIKADIDQKTADLLAAEKEKQEAHKRALEEQMKKAEMERQYNNLVDQIEAATRRHHTYLGNVKNLASMIKTPEAGEHLARELQKYIDSNEQPQWDDLRKLAEMSNTAYGEDRTGPLYNENIGLFEEFHKLKGDIDNKVKTLREEEAEKMEAERRALEAMMKAAEDERALLEEQRRKAEEQRRALEEQRKNEQAQLALLEEQRRQEEEERLALEEQRRREQAQLALLEQQKLKEQAERDRYEEERKRKELEHAALEEQKRKEEAMRFASYEPPSFEAPLGDATVTEGDKFMFECHVKGFPDPTVQWYKDGIPIAKDSDYKTNYEAGVCTLQIDETFTADTAIFTCKASNSVGVAETAAKLFVRETSPEEVMTPPMFVKPLQSGTAREGATFVLKCVVTGNPLPTVQWFKNDINVDNSPDYIINYNNGEATLKFEEVFLEDQAVFKCKATNSSGMEETIAQLTVEPLEPTEVPSFRVPLSNVMARVGQKLKLECEVVGIPTPEVYWLHNDKPLTRGDVKLHYENEKATLVINEAFLKDAGVYTITAKNIAGEVSSASSVCVKGKLPTETSDSEAVASDMEPIKPSVQLPLKNVAVFEGKPVRLDCVIIGVPEPEVIWYHNERPVKESQDVQLLFQGDRCSLVINEAYLEDAGEYKVFAINSAGEASSHCTLSVTPLNLAEPAVRKPPEEKSISTDVPPKFEKLLTDVLCVEGDFIELECTVFGSPQPEIKWCLNNKDVIEDQRVHTLVQADGVVRLKIEDARLDDKGVYTVKATNSAGEAKCFAHLIVKPIVNAAETQTDTEPVEEKMVHPSFKELFADITAPEGGSAKFECIVMGRPTPKVKWLFNDQPIQGKDLLPSTSGDRHILFIPETSKATVGKISCVAENEVGRAVCIAYLQIVPSTLDVVVPQPTNNTTNENNITNVTNITNVRNINEYITSTTNKVIENGDTKHSETHTKQAIHDQMIKSRDGEAPVMHEMRHLDESRTVENAAPKKPEEEITIKEAKDVQDSIIATSGQISTGKPARKSMPPRLTSPFVGKIVDQHKDVVFEATFDGFPTPTIEITKNGNPLEMELDRVMISRDLNTVKVELKNVNVNDAGRYSCTVTNPAGSAGCTADLVVKKHVLPPVFCHRLASTIVTVDDRLNLDVTITGIPEPTVTWFKDEIPLKDANLSPFKQSKADNSYKLTIEHAQLSDAGKYMVRATNAGGEARSIADIVILEKQAAPEPLIYIAPPPIQLSEPKQGLELEKCESEPVKRSEPEKQIQVTPIPPPMPKQGISVQTEQSSGLKGFPHEIKLYSTLIQQQSQPQTAQTSNITHSTTISTQTTKTNTETTGTQSIASAHTSVHEPASSTLSLNNKAINSLVTASTQTTPIPPYSLNNQYHFVQSAKESVLEFKEPILLPEPPKLQQLSYNAAEKLQTESSQQQIITQSSQISQSFNEIKMTTQKLEPNLPLKVDVSSAVEYGFAPKPMTPQTPTKGARLQGKIKALEEAQKEKGDVLVQGGIRVLPQMSVNEDKKQTITEQTESHEKKVEIFEHREPLYPIPAEPFIPESFAAVPEKPVKFENEQPLSYAQLLEVQAQRETPASYEVSIPASSENEFEQHLSTTEKRHLFEQKIREVQQPQPVQRSHEFVPLYEPQENVQMLEQEELQRMSLQAKREMFEGKIREIEQSTLPPLLHKADLTSPNVVRQIAERPLSQTDQLYLEPGTPPEICFAPQFDKRVESQKMLETKVEKFEKQSQVQEKVQVQKPRHEPISAPPVQSGTEALYVPEKQIHHHHQEQYQQEFGYRHVQPPQQQHVPQPSQPVYQPQMPFEQESVQIFKPIPQPQQQQPKQIPPQVPQKPVKQISSGYQADTEESHSKSFTRSSQQQSFTTSTHQKLVQHHHSYKQYQNQSQQQQPMPKPQPPTTAHTPKLVKPIPINAAAATTASNVHTSTHHSSYSHSTSHHQSNQKAIQREMQQLEPMPFKPEPGRPKHAKVPPPPSPSKFIKGEFHESDYESDVSLHYPTRSQYKPVRPVLTPTAGGRSTLGRTPTPPTEFDRPPTFEGPPRPKFQPIEKQVETKQQTIVHPQVVRPKPMPAKPVPVQQQQASQMQQKRAQQHQFEQQQRIQQQQQFEQQQRLKQQQEFEQQQRIQQQQQFEQQQRLKQQQEFEKQQRIQQQRQQQEKRHEEKVHREIYHSEPVSRTFYTAVAGVPQHLSNAVATETSKHMQMKESTEKSQRTVNVTHTRRVIALDDHQKMHREEKLEPFPYTAPPVSMKTRQRVPPPPTPTKFIPGEFRESDYESEVESARIRPLWTPNPFDEHDVRYRPVRPSLHGGRATSVPRSYERVMTPMEFDHGPIMPSKIDVLADRDLYSTKTQTLDRSSIKKSKSKSKVTQDDITIRNKYGSYKTVAQNQVESMSSQFKNKAHQFIKDIAQEQRQEQYKPVVKRASSVAAGDRKPQVYRDENRVSEYGTKQIDPDTGLIYFKYDFGYEFGIIFPGEGKRIVGGYRDCKSGGMTRNEISGKPSIRQAGDIEVPVLHEKSISATDELAQRSSKASKRHSLPAHFAGGEPHINVQDNSWNQPGANLRATPNTQVLFGNVVNQQEPEGPKKPPIFITPLKDIAAVSGQSARFECIVQCEPHPDIIWMKNGEIVQNTCRTVVEYRNGVCRLTIPQAYPVDAGQYSCTASNVLGSATTSAELLVPSGHHGKKGGFRK</sequence>
<dbReference type="InterPro" id="IPR018159">
    <property type="entry name" value="Spectrin/alpha-actinin"/>
</dbReference>
<evidence type="ECO:0000256" key="3">
    <source>
        <dbReference type="ARBA" id="ARBA00023157"/>
    </source>
</evidence>
<dbReference type="FunFam" id="2.60.40.10:FF:000107">
    <property type="entry name" value="Myosin, light chain kinase a"/>
    <property type="match status" value="1"/>
</dbReference>
<dbReference type="SUPFAM" id="SSF46966">
    <property type="entry name" value="Spectrin repeat"/>
    <property type="match status" value="3"/>
</dbReference>
<dbReference type="FunFam" id="2.60.40.10:FF:001223">
    <property type="entry name" value="Sidekick cell adhesion molecule 1"/>
    <property type="match status" value="1"/>
</dbReference>
<dbReference type="InterPro" id="IPR036179">
    <property type="entry name" value="Ig-like_dom_sf"/>
</dbReference>
<feature type="compositionally biased region" description="Basic and acidic residues" evidence="6">
    <location>
        <begin position="3948"/>
        <end position="3962"/>
    </location>
</feature>
<feature type="compositionally biased region" description="Low complexity" evidence="6">
    <location>
        <begin position="3674"/>
        <end position="3685"/>
    </location>
</feature>
<feature type="coiled-coil region" evidence="5">
    <location>
        <begin position="1412"/>
        <end position="1455"/>
    </location>
</feature>
<feature type="domain" description="Ig-like" evidence="7">
    <location>
        <begin position="2910"/>
        <end position="2998"/>
    </location>
</feature>
<feature type="compositionally biased region" description="Basic and acidic residues" evidence="6">
    <location>
        <begin position="3036"/>
        <end position="3046"/>
    </location>
</feature>
<dbReference type="InterPro" id="IPR003598">
    <property type="entry name" value="Ig_sub2"/>
</dbReference>
<dbReference type="FunFam" id="2.60.40.10:FF:000632">
    <property type="entry name" value="Uncharacterized protein, isoform B"/>
    <property type="match status" value="1"/>
</dbReference>
<dbReference type="SUPFAM" id="SSF48726">
    <property type="entry name" value="Immunoglobulin"/>
    <property type="match status" value="9"/>
</dbReference>
<dbReference type="Gene3D" id="1.20.58.60">
    <property type="match status" value="4"/>
</dbReference>
<dbReference type="Gene3D" id="2.60.40.10">
    <property type="entry name" value="Immunoglobulins"/>
    <property type="match status" value="9"/>
</dbReference>
<keyword evidence="3" id="KW-1015">Disulfide bond</keyword>
<dbReference type="SMART" id="SM00150">
    <property type="entry name" value="SPEC"/>
    <property type="match status" value="5"/>
</dbReference>
<feature type="compositionally biased region" description="Low complexity" evidence="6">
    <location>
        <begin position="3579"/>
        <end position="3619"/>
    </location>
</feature>
<dbReference type="GO" id="GO:0045214">
    <property type="term" value="P:sarcomere organization"/>
    <property type="evidence" value="ECO:0007669"/>
    <property type="project" value="UniProtKB-ARBA"/>
</dbReference>
<name>A0A336MGQ0_CULSO</name>
<feature type="domain" description="Ig-like" evidence="7">
    <location>
        <begin position="2481"/>
        <end position="2567"/>
    </location>
</feature>
<feature type="domain" description="Ig-like" evidence="7">
    <location>
        <begin position="2367"/>
        <end position="2455"/>
    </location>
</feature>
<feature type="compositionally biased region" description="Low complexity" evidence="6">
    <location>
        <begin position="3868"/>
        <end position="3892"/>
    </location>
</feature>
<feature type="compositionally biased region" description="Low complexity" evidence="6">
    <location>
        <begin position="3708"/>
        <end position="3734"/>
    </location>
</feature>
<dbReference type="InterPro" id="IPR013098">
    <property type="entry name" value="Ig_I-set"/>
</dbReference>
<reference evidence="8" key="1">
    <citation type="submission" date="2018-07" db="EMBL/GenBank/DDBJ databases">
        <authorList>
            <person name="Quirk P.G."/>
            <person name="Krulwich T.A."/>
        </authorList>
    </citation>
    <scope>NUCLEOTIDE SEQUENCE</scope>
</reference>
<feature type="domain" description="Ig-like" evidence="7">
    <location>
        <begin position="2594"/>
        <end position="2676"/>
    </location>
</feature>
<evidence type="ECO:0000256" key="5">
    <source>
        <dbReference type="SAM" id="Coils"/>
    </source>
</evidence>
<dbReference type="FunFam" id="2.60.40.10:FF:000032">
    <property type="entry name" value="palladin isoform X1"/>
    <property type="match status" value="1"/>
</dbReference>
<evidence type="ECO:0000256" key="4">
    <source>
        <dbReference type="ARBA" id="ARBA00023319"/>
    </source>
</evidence>
<feature type="domain" description="Ig-like" evidence="7">
    <location>
        <begin position="2157"/>
        <end position="2246"/>
    </location>
</feature>
<dbReference type="Pfam" id="PF25101">
    <property type="entry name" value="Spectrin_7"/>
    <property type="match status" value="1"/>
</dbReference>
<organism evidence="8">
    <name type="scientific">Culicoides sonorensis</name>
    <name type="common">Biting midge</name>
    <dbReference type="NCBI Taxonomy" id="179676"/>
    <lineage>
        <taxon>Eukaryota</taxon>
        <taxon>Metazoa</taxon>
        <taxon>Ecdysozoa</taxon>
        <taxon>Arthropoda</taxon>
        <taxon>Hexapoda</taxon>
        <taxon>Insecta</taxon>
        <taxon>Pterygota</taxon>
        <taxon>Neoptera</taxon>
        <taxon>Endopterygota</taxon>
        <taxon>Diptera</taxon>
        <taxon>Nematocera</taxon>
        <taxon>Chironomoidea</taxon>
        <taxon>Ceratopogonidae</taxon>
        <taxon>Ceratopogoninae</taxon>
        <taxon>Culicoides</taxon>
        <taxon>Monoculicoides</taxon>
    </lineage>
</organism>
<protein>
    <submittedName>
        <fullName evidence="8">CSON001463 protein</fullName>
    </submittedName>
</protein>
<evidence type="ECO:0000256" key="1">
    <source>
        <dbReference type="ARBA" id="ARBA00004657"/>
    </source>
</evidence>
<dbReference type="SMART" id="SM00408">
    <property type="entry name" value="IGc2"/>
    <property type="match status" value="9"/>
</dbReference>
<dbReference type="OMA" id="TERCTAH"/>
<feature type="region of interest" description="Disordered" evidence="6">
    <location>
        <begin position="2014"/>
        <end position="2043"/>
    </location>
</feature>
<feature type="region of interest" description="Disordered" evidence="6">
    <location>
        <begin position="3093"/>
        <end position="3115"/>
    </location>
</feature>
<dbReference type="CDD" id="cd00176">
    <property type="entry name" value="SPEC"/>
    <property type="match status" value="1"/>
</dbReference>
<feature type="region of interest" description="Disordered" evidence="6">
    <location>
        <begin position="3036"/>
        <end position="3063"/>
    </location>
</feature>
<dbReference type="PANTHER" id="PTHR47633">
    <property type="entry name" value="IMMUNOGLOBULIN"/>
    <property type="match status" value="1"/>
</dbReference>
<feature type="coiled-coil region" evidence="5">
    <location>
        <begin position="1784"/>
        <end position="1839"/>
    </location>
</feature>
<feature type="coiled-coil region" evidence="5">
    <location>
        <begin position="1525"/>
        <end position="1583"/>
    </location>
</feature>
<dbReference type="EMBL" id="UFQT01001224">
    <property type="protein sequence ID" value="SSX29554.1"/>
    <property type="molecule type" value="Genomic_DNA"/>
</dbReference>
<dbReference type="VEuPathDB" id="VectorBase:CSON001463"/>
<keyword evidence="5" id="KW-0175">Coiled coil</keyword>
<proteinExistence type="predicted"/>
<evidence type="ECO:0000256" key="2">
    <source>
        <dbReference type="ARBA" id="ARBA00022490"/>
    </source>
</evidence>
<feature type="domain" description="Ig-like" evidence="7">
    <location>
        <begin position="2814"/>
        <end position="2905"/>
    </location>
</feature>
<feature type="domain" description="Ig-like" evidence="7">
    <location>
        <begin position="2056"/>
        <end position="2145"/>
    </location>
</feature>
<feature type="region of interest" description="Disordered" evidence="6">
    <location>
        <begin position="3579"/>
        <end position="3892"/>
    </location>
</feature>
<feature type="region of interest" description="Disordered" evidence="6">
    <location>
        <begin position="4033"/>
        <end position="4060"/>
    </location>
</feature>
<dbReference type="Pfam" id="PF07679">
    <property type="entry name" value="I-set"/>
    <property type="match status" value="9"/>
</dbReference>
<evidence type="ECO:0000313" key="8">
    <source>
        <dbReference type="EMBL" id="SSX29554.1"/>
    </source>
</evidence>
<feature type="region of interest" description="Disordered" evidence="6">
    <location>
        <begin position="3529"/>
        <end position="3548"/>
    </location>
</feature>
<dbReference type="GO" id="GO:0045989">
    <property type="term" value="P:positive regulation of striated muscle contraction"/>
    <property type="evidence" value="ECO:0007669"/>
    <property type="project" value="UniProtKB-ARBA"/>
</dbReference>
<feature type="region of interest" description="Disordered" evidence="6">
    <location>
        <begin position="2796"/>
        <end position="2815"/>
    </location>
</feature>
<dbReference type="PROSITE" id="PS50835">
    <property type="entry name" value="IG_LIKE"/>
    <property type="match status" value="9"/>
</dbReference>
<feature type="coiled-coil region" evidence="5">
    <location>
        <begin position="1656"/>
        <end position="1718"/>
    </location>
</feature>
<dbReference type="InterPro" id="IPR007110">
    <property type="entry name" value="Ig-like_dom"/>
</dbReference>
<feature type="domain" description="Ig-like" evidence="7">
    <location>
        <begin position="4379"/>
        <end position="4468"/>
    </location>
</feature>
<dbReference type="FunFam" id="2.60.40.10:FF:000519">
    <property type="entry name" value="Muscle M-line assembly protein unc-89"/>
    <property type="match status" value="1"/>
</dbReference>
<dbReference type="InterPro" id="IPR013783">
    <property type="entry name" value="Ig-like_fold"/>
</dbReference>
<dbReference type="PANTHER" id="PTHR47633:SF4">
    <property type="entry name" value="MYOPALLADIN ISOFORM X1"/>
    <property type="match status" value="1"/>
</dbReference>
<feature type="region of interest" description="Disordered" evidence="6">
    <location>
        <begin position="3938"/>
        <end position="3962"/>
    </location>
</feature>
<feature type="coiled-coil region" evidence="5">
    <location>
        <begin position="1078"/>
        <end position="1140"/>
    </location>
</feature>
<gene>
    <name evidence="8" type="primary">CSON001463</name>
</gene>
<dbReference type="FunFam" id="2.60.40.10:FF:000425">
    <property type="entry name" value="Myosin light chain kinase"/>
    <property type="match status" value="3"/>
</dbReference>